<accession>A0ABU9BBW8</accession>
<dbReference type="InterPro" id="IPR036908">
    <property type="entry name" value="RlpA-like_sf"/>
</dbReference>
<dbReference type="Pfam" id="PF06725">
    <property type="entry name" value="3D"/>
    <property type="match status" value="1"/>
</dbReference>
<comment type="caution">
    <text evidence="8">The sequence shown here is derived from an EMBL/GenBank/DDBJ whole genome shotgun (WGS) entry which is preliminary data.</text>
</comment>
<evidence type="ECO:0000313" key="9">
    <source>
        <dbReference type="Proteomes" id="UP001368500"/>
    </source>
</evidence>
<reference evidence="8 9" key="1">
    <citation type="submission" date="2024-04" db="EMBL/GenBank/DDBJ databases">
        <title>Novel species of the genus Ideonella isolated from streams.</title>
        <authorList>
            <person name="Lu H."/>
        </authorList>
    </citation>
    <scope>NUCLEOTIDE SEQUENCE [LARGE SCALE GENOMIC DNA]</scope>
    <source>
        <strain evidence="8 9">BYS139W</strain>
    </source>
</reference>
<keyword evidence="4" id="KW-0961">Cell wall biogenesis/degradation</keyword>
<evidence type="ECO:0000256" key="6">
    <source>
        <dbReference type="SAM" id="MobiDB-lite"/>
    </source>
</evidence>
<evidence type="ECO:0000256" key="1">
    <source>
        <dbReference type="ARBA" id="ARBA00001420"/>
    </source>
</evidence>
<feature type="region of interest" description="Disordered" evidence="6">
    <location>
        <begin position="1"/>
        <end position="91"/>
    </location>
</feature>
<feature type="domain" description="Lytic transglycosylase MltA" evidence="7">
    <location>
        <begin position="176"/>
        <end position="315"/>
    </location>
</feature>
<feature type="compositionally biased region" description="Low complexity" evidence="6">
    <location>
        <begin position="60"/>
        <end position="79"/>
    </location>
</feature>
<dbReference type="SMART" id="SM00925">
    <property type="entry name" value="MltA"/>
    <property type="match status" value="1"/>
</dbReference>
<dbReference type="Pfam" id="PF03562">
    <property type="entry name" value="MltA"/>
    <property type="match status" value="1"/>
</dbReference>
<sequence length="417" mass="45149">MHRPAVRDARPAAVEPAPAAGPGTAAGRTTPAGPDTAQAPTAHTARTGDTAEPPPHRPAEVAAAQSAPGAEGAATAADPSARRPPPARPRARYTAVDWPQLPGWQQDRAAELWPALRAGCQRPPAGWAGVCARARAFTPPDDGYARDFIERELAPWRVEAIDGRGDGLATGYFEPVLEARRQRQPGFEVPVHRAPPDLAQRQPWWSRAELDREPARLRGLEIAWLAHPLDALLLQVQGSGRLRLTEPDGRQQTVRVAYAAHNGHPYRSVGRWLVDQGELTLEGASWPAIRAWGERAGPQRLQQMLQANPRVIFFREEPLADPRTGPRGAQGVPLTAGRSVAVDPQALSYGSVLWLDTTEPLSSTPLQRLVMAQDTGTAITGAVRIDLFFGLGAPAEALAGRMKQPLRVWLLWPREAD</sequence>
<evidence type="ECO:0000313" key="8">
    <source>
        <dbReference type="EMBL" id="MEK8026462.1"/>
    </source>
</evidence>
<proteinExistence type="predicted"/>
<comment type="catalytic activity">
    <reaction evidence="1">
        <text>Exolytic cleavage of the (1-&gt;4)-beta-glycosidic linkage between N-acetylmuramic acid (MurNAc) and N-acetylglucosamine (GlcNAc) residues in peptidoglycan, from either the reducing or the non-reducing ends of the peptidoglycan chains, with concomitant formation of a 1,6-anhydrobond in the MurNAc residue.</text>
        <dbReference type="EC" id="4.2.2.n1"/>
    </reaction>
</comment>
<dbReference type="InterPro" id="IPR005300">
    <property type="entry name" value="MltA_B"/>
</dbReference>
<protein>
    <recommendedName>
        <fullName evidence="2">peptidoglycan lytic exotransglycosylase</fullName>
        <ecNumber evidence="2">4.2.2.n1</ecNumber>
    </recommendedName>
    <alternativeName>
        <fullName evidence="5">Murein hydrolase A</fullName>
    </alternativeName>
</protein>
<feature type="compositionally biased region" description="Low complexity" evidence="6">
    <location>
        <begin position="11"/>
        <end position="37"/>
    </location>
</feature>
<dbReference type="EMBL" id="JBBUTF010000008">
    <property type="protein sequence ID" value="MEK8026462.1"/>
    <property type="molecule type" value="Genomic_DNA"/>
</dbReference>
<feature type="compositionally biased region" description="Basic and acidic residues" evidence="6">
    <location>
        <begin position="1"/>
        <end position="10"/>
    </location>
</feature>
<dbReference type="CDD" id="cd14668">
    <property type="entry name" value="mlta_B"/>
    <property type="match status" value="1"/>
</dbReference>
<dbReference type="InterPro" id="IPR026044">
    <property type="entry name" value="MltA"/>
</dbReference>
<dbReference type="Gene3D" id="2.40.40.10">
    <property type="entry name" value="RlpA-like domain"/>
    <property type="match status" value="2"/>
</dbReference>
<evidence type="ECO:0000259" key="7">
    <source>
        <dbReference type="SMART" id="SM00925"/>
    </source>
</evidence>
<dbReference type="PANTHER" id="PTHR30124">
    <property type="entry name" value="MEMBRANE-BOUND LYTIC MUREIN TRANSGLYCOSYLASE A"/>
    <property type="match status" value="1"/>
</dbReference>
<dbReference type="InterPro" id="IPR010611">
    <property type="entry name" value="3D_dom"/>
</dbReference>
<name>A0ABU9BBW8_9BURK</name>
<evidence type="ECO:0000256" key="4">
    <source>
        <dbReference type="ARBA" id="ARBA00023316"/>
    </source>
</evidence>
<gene>
    <name evidence="8" type="ORF">AACH11_10880</name>
</gene>
<dbReference type="PIRSF" id="PIRSF019422">
    <property type="entry name" value="MltA"/>
    <property type="match status" value="1"/>
</dbReference>
<dbReference type="CDD" id="cd14485">
    <property type="entry name" value="mltA_like_LT_A"/>
    <property type="match status" value="1"/>
</dbReference>
<evidence type="ECO:0000256" key="3">
    <source>
        <dbReference type="ARBA" id="ARBA00023239"/>
    </source>
</evidence>
<keyword evidence="3" id="KW-0456">Lyase</keyword>
<dbReference type="EC" id="4.2.2.n1" evidence="2"/>
<evidence type="ECO:0000256" key="2">
    <source>
        <dbReference type="ARBA" id="ARBA00012587"/>
    </source>
</evidence>
<dbReference type="SUPFAM" id="SSF50685">
    <property type="entry name" value="Barwin-like endoglucanases"/>
    <property type="match status" value="1"/>
</dbReference>
<dbReference type="Proteomes" id="UP001368500">
    <property type="component" value="Unassembled WGS sequence"/>
</dbReference>
<evidence type="ECO:0000256" key="5">
    <source>
        <dbReference type="ARBA" id="ARBA00030918"/>
    </source>
</evidence>
<dbReference type="Gene3D" id="2.40.240.50">
    <property type="entry name" value="Barwin-like endoglucanases"/>
    <property type="match status" value="1"/>
</dbReference>
<organism evidence="8 9">
    <name type="scientific">Pseudaquabacterium rugosum</name>
    <dbReference type="NCBI Taxonomy" id="2984194"/>
    <lineage>
        <taxon>Bacteria</taxon>
        <taxon>Pseudomonadati</taxon>
        <taxon>Pseudomonadota</taxon>
        <taxon>Betaproteobacteria</taxon>
        <taxon>Burkholderiales</taxon>
        <taxon>Sphaerotilaceae</taxon>
        <taxon>Pseudaquabacterium</taxon>
    </lineage>
</organism>
<keyword evidence="9" id="KW-1185">Reference proteome</keyword>
<dbReference type="PANTHER" id="PTHR30124:SF0">
    <property type="entry name" value="MEMBRANE-BOUND LYTIC MUREIN TRANSGLYCOSYLASE A"/>
    <property type="match status" value="1"/>
</dbReference>
<dbReference type="RefSeq" id="WP_341374246.1">
    <property type="nucleotide sequence ID" value="NZ_JBBUTF010000008.1"/>
</dbReference>